<dbReference type="InterPro" id="IPR016169">
    <property type="entry name" value="FAD-bd_PCMH_sub2"/>
</dbReference>
<gene>
    <name evidence="2" type="ORF">GLOIN_2v1470803</name>
</gene>
<keyword evidence="3" id="KW-1185">Reference proteome</keyword>
<dbReference type="InterPro" id="IPR007173">
    <property type="entry name" value="ALO_C"/>
</dbReference>
<name>A0A2H5SAB5_RHIID</name>
<feature type="domain" description="D-arabinono-1,4-lactone oxidase C-terminal" evidence="1">
    <location>
        <begin position="297"/>
        <end position="579"/>
    </location>
</feature>
<dbReference type="GO" id="GO:0050660">
    <property type="term" value="F:flavin adenine dinucleotide binding"/>
    <property type="evidence" value="ECO:0007669"/>
    <property type="project" value="InterPro"/>
</dbReference>
<dbReference type="InterPro" id="IPR036318">
    <property type="entry name" value="FAD-bd_PCMH-like_sf"/>
</dbReference>
<comment type="caution">
    <text evidence="2">The sequence shown here is derived from an EMBL/GenBank/DDBJ whole genome shotgun (WGS) entry which is preliminary data.</text>
</comment>
<reference evidence="2 3" key="1">
    <citation type="journal article" date="2013" name="Proc. Natl. Acad. Sci. U.S.A.">
        <title>Genome of an arbuscular mycorrhizal fungus provides insight into the oldest plant symbiosis.</title>
        <authorList>
            <person name="Tisserant E."/>
            <person name="Malbreil M."/>
            <person name="Kuo A."/>
            <person name="Kohler A."/>
            <person name="Symeonidi A."/>
            <person name="Balestrini R."/>
            <person name="Charron P."/>
            <person name="Duensing N."/>
            <person name="Frei Dit Frey N."/>
            <person name="Gianinazzi-Pearson V."/>
            <person name="Gilbert L.B."/>
            <person name="Handa Y."/>
            <person name="Herr J.R."/>
            <person name="Hijri M."/>
            <person name="Koul R."/>
            <person name="Kawaguchi M."/>
            <person name="Krajinski F."/>
            <person name="Lammers P.J."/>
            <person name="Masclaux F.G."/>
            <person name="Murat C."/>
            <person name="Morin E."/>
            <person name="Ndikumana S."/>
            <person name="Pagni M."/>
            <person name="Petitpierre D."/>
            <person name="Requena N."/>
            <person name="Rosikiewicz P."/>
            <person name="Riley R."/>
            <person name="Saito K."/>
            <person name="San Clemente H."/>
            <person name="Shapiro H."/>
            <person name="van Tuinen D."/>
            <person name="Becard G."/>
            <person name="Bonfante P."/>
            <person name="Paszkowski U."/>
            <person name="Shachar-Hill Y.Y."/>
            <person name="Tuskan G.A."/>
            <person name="Young P.W."/>
            <person name="Sanders I.R."/>
            <person name="Henrissat B."/>
            <person name="Rensing S.A."/>
            <person name="Grigoriev I.V."/>
            <person name="Corradi N."/>
            <person name="Roux C."/>
            <person name="Martin F."/>
        </authorList>
    </citation>
    <scope>NUCLEOTIDE SEQUENCE [LARGE SCALE GENOMIC DNA]</scope>
    <source>
        <strain evidence="2 3">DAOM 197198</strain>
    </source>
</reference>
<dbReference type="Gene3D" id="3.30.465.10">
    <property type="match status" value="1"/>
</dbReference>
<dbReference type="VEuPathDB" id="FungiDB:RhiirFUN_017523"/>
<dbReference type="SUPFAM" id="SSF56176">
    <property type="entry name" value="FAD-binding/transporter-associated domain-like"/>
    <property type="match status" value="1"/>
</dbReference>
<dbReference type="PANTHER" id="PTHR43762">
    <property type="entry name" value="L-GULONOLACTONE OXIDASE"/>
    <property type="match status" value="1"/>
</dbReference>
<evidence type="ECO:0000313" key="2">
    <source>
        <dbReference type="EMBL" id="POG81440.1"/>
    </source>
</evidence>
<dbReference type="EMBL" id="AUPC02000011">
    <property type="protein sequence ID" value="POG81440.1"/>
    <property type="molecule type" value="Genomic_DNA"/>
</dbReference>
<organism evidence="2 3">
    <name type="scientific">Rhizophagus irregularis (strain DAOM 181602 / DAOM 197198 / MUCL 43194)</name>
    <name type="common">Arbuscular mycorrhizal fungus</name>
    <name type="synonym">Glomus intraradices</name>
    <dbReference type="NCBI Taxonomy" id="747089"/>
    <lineage>
        <taxon>Eukaryota</taxon>
        <taxon>Fungi</taxon>
        <taxon>Fungi incertae sedis</taxon>
        <taxon>Mucoromycota</taxon>
        <taxon>Glomeromycotina</taxon>
        <taxon>Glomeromycetes</taxon>
        <taxon>Glomerales</taxon>
        <taxon>Glomeraceae</taxon>
        <taxon>Rhizophagus</taxon>
    </lineage>
</organism>
<protein>
    <recommendedName>
        <fullName evidence="1">D-arabinono-1,4-lactone oxidase C-terminal domain-containing protein</fullName>
    </recommendedName>
</protein>
<accession>A0A2H5SAB5</accession>
<sequence>MVTDFMIDFFRSITDHFKRQNTFIMNQDYESEANKIYDGMDFEELSQLYLKSDRIKHKLEKLVKKADQLIILDDHNDDNDHIGPQIEVITNKLGNIKFNADIEEVTTLERLVEIMKTSDIEKKHVKAVGSFETFNRITETEGFLLYTKNYRGVNKTDSNLLKQEFKSNNIYYDVKCGTTLNEIISELKNDDRALFNLSGFDGQSIVGCNATSTHGSGITLKPLESFVVSVNLVVPGGKIYRIEPTDGVTDPKIFLQQYQDIKLIQDDKTFNASVVNLGALGVVYQVTISTVSNYKVFSMREESTWEAVKPILSVKPYDNNDILRYRNAEVWLSPYTSYALITRRNIATSDDIENYPKSHLKHWLQDILDNLIIKNLAKKLNTDGGHILFILLNLFPKTIPSLVELALKSQYNKIPVVDDYEEIYSIGLISHIKAIDVEFAFSMKDDNHIKAIDALRETLQDIRDKFNFNINGPIVIRFSAASSQYMSMAHDTNDEPRCFVEMPILVYDPRIYYYAHVYKPLFGIALKYNARFHWGHHLDSELDYTYLQNSFDKNAIDSFINQINKFDPQGLMSNDFLKKFGLVPNTSSWFSKIL</sequence>
<dbReference type="Gene3D" id="3.30.70.2520">
    <property type="match status" value="1"/>
</dbReference>
<proteinExistence type="predicted"/>
<dbReference type="GO" id="GO:0003885">
    <property type="term" value="F:D-arabinono-1,4-lactone oxidase activity"/>
    <property type="evidence" value="ECO:0007669"/>
    <property type="project" value="InterPro"/>
</dbReference>
<dbReference type="Pfam" id="PF04030">
    <property type="entry name" value="ALO"/>
    <property type="match status" value="1"/>
</dbReference>
<dbReference type="STRING" id="747089.A0A2H5SAB5"/>
<dbReference type="InterPro" id="IPR010031">
    <property type="entry name" value="FAD_lactone_oxidase-like"/>
</dbReference>
<dbReference type="GO" id="GO:0016020">
    <property type="term" value="C:membrane"/>
    <property type="evidence" value="ECO:0007669"/>
    <property type="project" value="InterPro"/>
</dbReference>
<evidence type="ECO:0000313" key="3">
    <source>
        <dbReference type="Proteomes" id="UP000018888"/>
    </source>
</evidence>
<reference evidence="2 3" key="2">
    <citation type="journal article" date="2018" name="New Phytol.">
        <title>High intraspecific genome diversity in the model arbuscular mycorrhizal symbiont Rhizophagus irregularis.</title>
        <authorList>
            <person name="Chen E.C.H."/>
            <person name="Morin E."/>
            <person name="Beaudet D."/>
            <person name="Noel J."/>
            <person name="Yildirir G."/>
            <person name="Ndikumana S."/>
            <person name="Charron P."/>
            <person name="St-Onge C."/>
            <person name="Giorgi J."/>
            <person name="Kruger M."/>
            <person name="Marton T."/>
            <person name="Ropars J."/>
            <person name="Grigoriev I.V."/>
            <person name="Hainaut M."/>
            <person name="Henrissat B."/>
            <person name="Roux C."/>
            <person name="Martin F."/>
            <person name="Corradi N."/>
        </authorList>
    </citation>
    <scope>NUCLEOTIDE SEQUENCE [LARGE SCALE GENOMIC DNA]</scope>
    <source>
        <strain evidence="2 3">DAOM 197198</strain>
    </source>
</reference>
<dbReference type="AlphaFoldDB" id="A0A2H5SAB5"/>
<dbReference type="Proteomes" id="UP000018888">
    <property type="component" value="Unassembled WGS sequence"/>
</dbReference>
<dbReference type="PANTHER" id="PTHR43762:SF1">
    <property type="entry name" value="D-ARABINONO-1,4-LACTONE OXIDASE"/>
    <property type="match status" value="1"/>
</dbReference>
<evidence type="ECO:0000259" key="1">
    <source>
        <dbReference type="Pfam" id="PF04030"/>
    </source>
</evidence>